<dbReference type="AlphaFoldDB" id="A0A8C5DPY2"/>
<name>A0A8C5DPY2_GOUWI</name>
<sequence>ISRTVIEILSVPDLGGLPPSTAVTQKCSSCFSLSKDFSTRQDNILRLCPPDSIVNKKKKKGLQQIIK</sequence>
<dbReference type="Proteomes" id="UP000694680">
    <property type="component" value="Chromosome 10"/>
</dbReference>
<reference evidence="1" key="1">
    <citation type="submission" date="2020-06" db="EMBL/GenBank/DDBJ databases">
        <authorList>
            <consortium name="Wellcome Sanger Institute Data Sharing"/>
        </authorList>
    </citation>
    <scope>NUCLEOTIDE SEQUENCE [LARGE SCALE GENOMIC DNA]</scope>
</reference>
<protein>
    <submittedName>
        <fullName evidence="1">Uncharacterized protein</fullName>
    </submittedName>
</protein>
<accession>A0A8C5DPY2</accession>
<reference evidence="1" key="3">
    <citation type="submission" date="2025-09" db="UniProtKB">
        <authorList>
            <consortium name="Ensembl"/>
        </authorList>
    </citation>
    <scope>IDENTIFICATION</scope>
</reference>
<reference evidence="1" key="2">
    <citation type="submission" date="2025-08" db="UniProtKB">
        <authorList>
            <consortium name="Ensembl"/>
        </authorList>
    </citation>
    <scope>IDENTIFICATION</scope>
</reference>
<organism evidence="1 2">
    <name type="scientific">Gouania willdenowi</name>
    <name type="common">Blunt-snouted clingfish</name>
    <name type="synonym">Lepadogaster willdenowi</name>
    <dbReference type="NCBI Taxonomy" id="441366"/>
    <lineage>
        <taxon>Eukaryota</taxon>
        <taxon>Metazoa</taxon>
        <taxon>Chordata</taxon>
        <taxon>Craniata</taxon>
        <taxon>Vertebrata</taxon>
        <taxon>Euteleostomi</taxon>
        <taxon>Actinopterygii</taxon>
        <taxon>Neopterygii</taxon>
        <taxon>Teleostei</taxon>
        <taxon>Neoteleostei</taxon>
        <taxon>Acanthomorphata</taxon>
        <taxon>Ovalentaria</taxon>
        <taxon>Blenniimorphae</taxon>
        <taxon>Blenniiformes</taxon>
        <taxon>Gobiesocoidei</taxon>
        <taxon>Gobiesocidae</taxon>
        <taxon>Gobiesocinae</taxon>
        <taxon>Gouania</taxon>
    </lineage>
</organism>
<keyword evidence="2" id="KW-1185">Reference proteome</keyword>
<dbReference type="Ensembl" id="ENSGWIT00000010189.1">
    <property type="protein sequence ID" value="ENSGWIP00000009133.1"/>
    <property type="gene ID" value="ENSGWIG00000005440.1"/>
</dbReference>
<evidence type="ECO:0000313" key="1">
    <source>
        <dbReference type="Ensembl" id="ENSGWIP00000009133.1"/>
    </source>
</evidence>
<proteinExistence type="predicted"/>
<evidence type="ECO:0000313" key="2">
    <source>
        <dbReference type="Proteomes" id="UP000694680"/>
    </source>
</evidence>